<organism evidence="1 2">
    <name type="scientific">Steinernema carpocapsae</name>
    <name type="common">Entomopathogenic nematode</name>
    <dbReference type="NCBI Taxonomy" id="34508"/>
    <lineage>
        <taxon>Eukaryota</taxon>
        <taxon>Metazoa</taxon>
        <taxon>Ecdysozoa</taxon>
        <taxon>Nematoda</taxon>
        <taxon>Chromadorea</taxon>
        <taxon>Rhabditida</taxon>
        <taxon>Tylenchina</taxon>
        <taxon>Panagrolaimomorpha</taxon>
        <taxon>Strongyloidoidea</taxon>
        <taxon>Steinernematidae</taxon>
        <taxon>Steinernema</taxon>
    </lineage>
</organism>
<comment type="caution">
    <text evidence="1">The sequence shown here is derived from an EMBL/GenBank/DDBJ whole genome shotgun (WGS) entry which is preliminary data.</text>
</comment>
<reference evidence="1 2" key="1">
    <citation type="journal article" date="2015" name="Genome Biol.">
        <title>Comparative genomics of Steinernema reveals deeply conserved gene regulatory networks.</title>
        <authorList>
            <person name="Dillman A.R."/>
            <person name="Macchietto M."/>
            <person name="Porter C.F."/>
            <person name="Rogers A."/>
            <person name="Williams B."/>
            <person name="Antoshechkin I."/>
            <person name="Lee M.M."/>
            <person name="Goodwin Z."/>
            <person name="Lu X."/>
            <person name="Lewis E.E."/>
            <person name="Goodrich-Blair H."/>
            <person name="Stock S.P."/>
            <person name="Adams B.J."/>
            <person name="Sternberg P.W."/>
            <person name="Mortazavi A."/>
        </authorList>
    </citation>
    <scope>NUCLEOTIDE SEQUENCE [LARGE SCALE GENOMIC DNA]</scope>
    <source>
        <strain evidence="1 2">ALL</strain>
    </source>
</reference>
<reference evidence="1 2" key="2">
    <citation type="journal article" date="2019" name="G3 (Bethesda)">
        <title>Hybrid Assembly of the Genome of the Entomopathogenic Nematode Steinernema carpocapsae Identifies the X-Chromosome.</title>
        <authorList>
            <person name="Serra L."/>
            <person name="Macchietto M."/>
            <person name="Macias-Munoz A."/>
            <person name="McGill C.J."/>
            <person name="Rodriguez I.M."/>
            <person name="Rodriguez B."/>
            <person name="Murad R."/>
            <person name="Mortazavi A."/>
        </authorList>
    </citation>
    <scope>NUCLEOTIDE SEQUENCE [LARGE SCALE GENOMIC DNA]</scope>
    <source>
        <strain evidence="1 2">ALL</strain>
    </source>
</reference>
<evidence type="ECO:0000313" key="2">
    <source>
        <dbReference type="Proteomes" id="UP000298663"/>
    </source>
</evidence>
<name>A0A4U5MRU0_STECR</name>
<gene>
    <name evidence="1" type="ORF">L596_019797</name>
</gene>
<protein>
    <submittedName>
        <fullName evidence="1">Uncharacterized protein</fullName>
    </submittedName>
</protein>
<dbReference type="Proteomes" id="UP000298663">
    <property type="component" value="Unassembled WGS sequence"/>
</dbReference>
<dbReference type="EMBL" id="AZBU02000006">
    <property type="protein sequence ID" value="TKR72328.1"/>
    <property type="molecule type" value="Genomic_DNA"/>
</dbReference>
<sequence>MINVPVLDRRFGEFSKAMVWKTNAVKTSDIICLEFLVQASVVLFLHYSNLTSLPVAVFLRTKLFSYISKQHLRGSNAFSSSLSYRRPQ</sequence>
<proteinExistence type="predicted"/>
<evidence type="ECO:0000313" key="1">
    <source>
        <dbReference type="EMBL" id="TKR72328.1"/>
    </source>
</evidence>
<keyword evidence="2" id="KW-1185">Reference proteome</keyword>
<dbReference type="AlphaFoldDB" id="A0A4U5MRU0"/>
<accession>A0A4U5MRU0</accession>